<dbReference type="PROSITE" id="PS50042">
    <property type="entry name" value="CNMP_BINDING_3"/>
    <property type="match status" value="1"/>
</dbReference>
<feature type="domain" description="Cyclic nucleotide-binding" evidence="2">
    <location>
        <begin position="30"/>
        <end position="95"/>
    </location>
</feature>
<evidence type="ECO:0000313" key="3">
    <source>
        <dbReference type="EMBL" id="KAB8040657.1"/>
    </source>
</evidence>
<dbReference type="InterPro" id="IPR014710">
    <property type="entry name" value="RmlC-like_jellyroll"/>
</dbReference>
<protein>
    <submittedName>
        <fullName evidence="3">Cyclic nucleotide-binding domain-containing protein</fullName>
    </submittedName>
</protein>
<dbReference type="Proteomes" id="UP000437748">
    <property type="component" value="Unassembled WGS sequence"/>
</dbReference>
<keyword evidence="1" id="KW-0407">Ion channel</keyword>
<reference evidence="3 4" key="1">
    <citation type="submission" date="2019-10" db="EMBL/GenBank/DDBJ databases">
        <title>New species of Slilvanegrellaceae.</title>
        <authorList>
            <person name="Pitt A."/>
            <person name="Hahn M.W."/>
        </authorList>
    </citation>
    <scope>NUCLEOTIDE SEQUENCE [LARGE SCALE GENOMIC DNA]</scope>
    <source>
        <strain evidence="3 4">SP-Ram-0.45-NSY-1</strain>
    </source>
</reference>
<gene>
    <name evidence="3" type="ORF">GCL60_01675</name>
</gene>
<dbReference type="Pfam" id="PF00027">
    <property type="entry name" value="cNMP_binding"/>
    <property type="match status" value="1"/>
</dbReference>
<organism evidence="3 4">
    <name type="scientific">Silvanigrella paludirubra</name>
    <dbReference type="NCBI Taxonomy" id="2499159"/>
    <lineage>
        <taxon>Bacteria</taxon>
        <taxon>Pseudomonadati</taxon>
        <taxon>Bdellovibrionota</taxon>
        <taxon>Oligoflexia</taxon>
        <taxon>Silvanigrellales</taxon>
        <taxon>Silvanigrellaceae</taxon>
        <taxon>Silvanigrella</taxon>
    </lineage>
</organism>
<evidence type="ECO:0000313" key="4">
    <source>
        <dbReference type="Proteomes" id="UP000437748"/>
    </source>
</evidence>
<keyword evidence="1" id="KW-0813">Transport</keyword>
<dbReference type="EMBL" id="WFLM01000001">
    <property type="protein sequence ID" value="KAB8040657.1"/>
    <property type="molecule type" value="Genomic_DNA"/>
</dbReference>
<evidence type="ECO:0000256" key="1">
    <source>
        <dbReference type="ARBA" id="ARBA00023286"/>
    </source>
</evidence>
<dbReference type="InterPro" id="IPR018490">
    <property type="entry name" value="cNMP-bd_dom_sf"/>
</dbReference>
<dbReference type="PANTHER" id="PTHR45638">
    <property type="entry name" value="CYCLIC NUCLEOTIDE-GATED CATION CHANNEL SUBUNIT A"/>
    <property type="match status" value="1"/>
</dbReference>
<sequence>MKPQRNSRSLKSSFTTFLDRCIVKPETLTFAPKQIIFNEGDQTNGIYHVQEGEIEIFRIRENTEVILGTLKAGDVLGTITLFSREPRTATARAVTQTVAIFYQNDGLAEAFKTLPGWSQAVMKDAINRLKHVNDLLIATKLNEKNLLRNIGTSHHHSAQLASLLASFARKSCIMNDLNIPILQMNDFLTLAENILMKKFSYLENIYKAFIDCGLIKEIEDKKYGKILSNPNPQILEDYSLFSINVVKKGTNLFTPKKYHPWMSSLARISRKNNNQNKFKKSEIAILLQTDLGRQDGEVMIADLVQNEIIEEANDFIQFVPTKLQKTVVFESLSRIIKDIKP</sequence>
<dbReference type="Gene3D" id="2.60.120.10">
    <property type="entry name" value="Jelly Rolls"/>
    <property type="match status" value="1"/>
</dbReference>
<accession>A0A6N6VY26</accession>
<dbReference type="InterPro" id="IPR050866">
    <property type="entry name" value="CNG_cation_channel"/>
</dbReference>
<dbReference type="GO" id="GO:0005221">
    <property type="term" value="F:intracellularly cyclic nucleotide-activated monoatomic cation channel activity"/>
    <property type="evidence" value="ECO:0007669"/>
    <property type="project" value="InterPro"/>
</dbReference>
<dbReference type="CDD" id="cd00038">
    <property type="entry name" value="CAP_ED"/>
    <property type="match status" value="1"/>
</dbReference>
<evidence type="ECO:0000259" key="2">
    <source>
        <dbReference type="PROSITE" id="PS50042"/>
    </source>
</evidence>
<dbReference type="AlphaFoldDB" id="A0A6N6VY26"/>
<dbReference type="InterPro" id="IPR000595">
    <property type="entry name" value="cNMP-bd_dom"/>
</dbReference>
<proteinExistence type="predicted"/>
<dbReference type="SMART" id="SM00100">
    <property type="entry name" value="cNMP"/>
    <property type="match status" value="1"/>
</dbReference>
<name>A0A6N6VY26_9BACT</name>
<dbReference type="SUPFAM" id="SSF51206">
    <property type="entry name" value="cAMP-binding domain-like"/>
    <property type="match status" value="1"/>
</dbReference>
<comment type="caution">
    <text evidence="3">The sequence shown here is derived from an EMBL/GenBank/DDBJ whole genome shotgun (WGS) entry which is preliminary data.</text>
</comment>
<dbReference type="GO" id="GO:0044877">
    <property type="term" value="F:protein-containing complex binding"/>
    <property type="evidence" value="ECO:0007669"/>
    <property type="project" value="TreeGrafter"/>
</dbReference>
<dbReference type="PANTHER" id="PTHR45638:SF11">
    <property type="entry name" value="CYCLIC NUCLEOTIDE-GATED CATION CHANNEL SUBUNIT A"/>
    <property type="match status" value="1"/>
</dbReference>
<keyword evidence="1" id="KW-0406">Ion transport</keyword>
<keyword evidence="4" id="KW-1185">Reference proteome</keyword>
<keyword evidence="1" id="KW-1071">Ligand-gated ion channel</keyword>